<evidence type="ECO:0000313" key="5">
    <source>
        <dbReference type="EMBL" id="RNA40820.1"/>
    </source>
</evidence>
<comment type="caution">
    <text evidence="5">The sequence shown here is derived from an EMBL/GenBank/DDBJ whole genome shotgun (WGS) entry which is preliminary data.</text>
</comment>
<dbReference type="AlphaFoldDB" id="A0A3M7SZ17"/>
<comment type="similarity">
    <text evidence="1">Belongs to the Gfo/Idh/MocA family.</text>
</comment>
<dbReference type="InterPro" id="IPR050463">
    <property type="entry name" value="Gfo/Idh/MocA_oxidrdct_glycsds"/>
</dbReference>
<dbReference type="GO" id="GO:0016491">
    <property type="term" value="F:oxidoreductase activity"/>
    <property type="evidence" value="ECO:0007669"/>
    <property type="project" value="UniProtKB-KW"/>
</dbReference>
<evidence type="ECO:0000313" key="6">
    <source>
        <dbReference type="Proteomes" id="UP000276133"/>
    </source>
</evidence>
<dbReference type="InterPro" id="IPR036291">
    <property type="entry name" value="NAD(P)-bd_dom_sf"/>
</dbReference>
<keyword evidence="6" id="KW-1185">Reference proteome</keyword>
<dbReference type="Pfam" id="PF22725">
    <property type="entry name" value="GFO_IDH_MocA_C3"/>
    <property type="match status" value="1"/>
</dbReference>
<dbReference type="GO" id="GO:0000166">
    <property type="term" value="F:nucleotide binding"/>
    <property type="evidence" value="ECO:0007669"/>
    <property type="project" value="InterPro"/>
</dbReference>
<dbReference type="Gene3D" id="3.30.360.10">
    <property type="entry name" value="Dihydrodipicolinate Reductase, domain 2"/>
    <property type="match status" value="1"/>
</dbReference>
<dbReference type="EMBL" id="REGN01000587">
    <property type="protein sequence ID" value="RNA40820.1"/>
    <property type="molecule type" value="Genomic_DNA"/>
</dbReference>
<evidence type="ECO:0000256" key="2">
    <source>
        <dbReference type="ARBA" id="ARBA00023002"/>
    </source>
</evidence>
<proteinExistence type="inferred from homology"/>
<dbReference type="OrthoDB" id="446809at2759"/>
<dbReference type="InterPro" id="IPR000683">
    <property type="entry name" value="Gfo/Idh/MocA-like_OxRdtase_N"/>
</dbReference>
<sequence length="441" mass="49675">MLPGIGIFGSDPISKVLIEILGHLEFDVHAIWTNISDKETRNLIKSSNLVTNSIDTVLLNKNVQLVFVCCQPNFHSQICTKALGIGKNVICLNPTCSDRVEIEQMIVSARYYPCLLSSICFGGLRYLKEYTSLKNKLNLIGDIKVCNITINCHNIVMARNQMHQSLSNKKFQLDILSEIVDKINLNVSSTSAPGSVNWLSDKDLGAGVLNRYGAAIISMILDMLEGKKVTKVFGCLKTLVDTFPESGNGKNNFTIRKITADDYCTFQLNLEPGSVLINVCINSLAHSKYSHEINVCGSRGVLKWIDSNVYHVNFDNYNLNSAIIDSNNNESTYPDSNNENTVPENDPKSQACEEFLNNYAKIEDTYPELPFLYVRGLYFYLKKVKEKFIEFHNLKSNSKKSATVPFPSENLDNFEHTRLIQTVVKSIYQSSCENRWVPVKY</sequence>
<accession>A0A3M7SZ17</accession>
<dbReference type="STRING" id="10195.A0A3M7SZ17"/>
<dbReference type="Proteomes" id="UP000276133">
    <property type="component" value="Unassembled WGS sequence"/>
</dbReference>
<keyword evidence="2" id="KW-0560">Oxidoreductase</keyword>
<reference evidence="5 6" key="1">
    <citation type="journal article" date="2018" name="Sci. Rep.">
        <title>Genomic signatures of local adaptation to the degree of environmental predictability in rotifers.</title>
        <authorList>
            <person name="Franch-Gras L."/>
            <person name="Hahn C."/>
            <person name="Garcia-Roger E.M."/>
            <person name="Carmona M.J."/>
            <person name="Serra M."/>
            <person name="Gomez A."/>
        </authorList>
    </citation>
    <scope>NUCLEOTIDE SEQUENCE [LARGE SCALE GENOMIC DNA]</scope>
    <source>
        <strain evidence="5">HYR1</strain>
    </source>
</reference>
<dbReference type="PANTHER" id="PTHR43818:SF11">
    <property type="entry name" value="BCDNA.GH03377"/>
    <property type="match status" value="1"/>
</dbReference>
<protein>
    <submittedName>
        <fullName evidence="5">Glucose-fructose oxidoreductase domain-containing 1</fullName>
    </submittedName>
</protein>
<organism evidence="5 6">
    <name type="scientific">Brachionus plicatilis</name>
    <name type="common">Marine rotifer</name>
    <name type="synonym">Brachionus muelleri</name>
    <dbReference type="NCBI Taxonomy" id="10195"/>
    <lineage>
        <taxon>Eukaryota</taxon>
        <taxon>Metazoa</taxon>
        <taxon>Spiralia</taxon>
        <taxon>Gnathifera</taxon>
        <taxon>Rotifera</taxon>
        <taxon>Eurotatoria</taxon>
        <taxon>Monogononta</taxon>
        <taxon>Pseudotrocha</taxon>
        <taxon>Ploima</taxon>
        <taxon>Brachionidae</taxon>
        <taxon>Brachionus</taxon>
    </lineage>
</organism>
<evidence type="ECO:0000256" key="1">
    <source>
        <dbReference type="ARBA" id="ARBA00010928"/>
    </source>
</evidence>
<dbReference type="SUPFAM" id="SSF51735">
    <property type="entry name" value="NAD(P)-binding Rossmann-fold domains"/>
    <property type="match status" value="1"/>
</dbReference>
<dbReference type="PANTHER" id="PTHR43818">
    <property type="entry name" value="BCDNA.GH03377"/>
    <property type="match status" value="1"/>
</dbReference>
<dbReference type="InterPro" id="IPR055170">
    <property type="entry name" value="GFO_IDH_MocA-like_dom"/>
</dbReference>
<dbReference type="Gene3D" id="3.40.50.720">
    <property type="entry name" value="NAD(P)-binding Rossmann-like Domain"/>
    <property type="match status" value="1"/>
</dbReference>
<feature type="domain" description="Gfo/Idh/MocA-like oxidoreductase N-terminal" evidence="3">
    <location>
        <begin position="25"/>
        <end position="116"/>
    </location>
</feature>
<feature type="domain" description="GFO/IDH/MocA-like oxidoreductase" evidence="4">
    <location>
        <begin position="192"/>
        <end position="302"/>
    </location>
</feature>
<dbReference type="SUPFAM" id="SSF55347">
    <property type="entry name" value="Glyceraldehyde-3-phosphate dehydrogenase-like, C-terminal domain"/>
    <property type="match status" value="1"/>
</dbReference>
<gene>
    <name evidence="5" type="ORF">BpHYR1_006769</name>
</gene>
<evidence type="ECO:0000259" key="4">
    <source>
        <dbReference type="Pfam" id="PF22725"/>
    </source>
</evidence>
<name>A0A3M7SZ17_BRAPC</name>
<dbReference type="Pfam" id="PF01408">
    <property type="entry name" value="GFO_IDH_MocA"/>
    <property type="match status" value="1"/>
</dbReference>
<evidence type="ECO:0000259" key="3">
    <source>
        <dbReference type="Pfam" id="PF01408"/>
    </source>
</evidence>